<dbReference type="CDD" id="cd18578">
    <property type="entry name" value="ABC_6TM_Pgp_ABCB1_D2_like"/>
    <property type="match status" value="1"/>
</dbReference>
<dbReference type="GO" id="GO:0015421">
    <property type="term" value="F:ABC-type oligopeptide transporter activity"/>
    <property type="evidence" value="ECO:0007669"/>
    <property type="project" value="TreeGrafter"/>
</dbReference>
<dbReference type="PANTHER" id="PTHR43394:SF23">
    <property type="entry name" value="ATP-BINDING CASSETTE SUBFAMILY B MEMBER 11, GENE 2"/>
    <property type="match status" value="1"/>
</dbReference>
<comment type="function">
    <text evidence="26">Catalyzes the transport of the major hydrophobic bile salts, such as taurine and glycine-conjugated cholic acid across the canalicular membrane of hepatocytes in an ATP-dependent manner, therefore participates in hepatic bile acid homeostasis and consequently to lipid homeostasis through regulation of biliary lipid secretion in a bile salts dependent manner. Transports taurine-conjugated bile salts more rapidly than glycine-conjugated bile salts. Also transports non-bile acid compounds, such as pravastatin and fexofenadine in an ATP-dependent manner and may be involved in their biliary excretion.</text>
</comment>
<evidence type="ECO:0000256" key="15">
    <source>
        <dbReference type="ARBA" id="ARBA00023136"/>
    </source>
</evidence>
<feature type="non-terminal residue" evidence="32">
    <location>
        <position position="1233"/>
    </location>
</feature>
<dbReference type="InterPro" id="IPR011527">
    <property type="entry name" value="ABC1_TM_dom"/>
</dbReference>
<dbReference type="GO" id="GO:0016887">
    <property type="term" value="F:ATP hydrolysis activity"/>
    <property type="evidence" value="ECO:0007669"/>
    <property type="project" value="InterPro"/>
</dbReference>
<feature type="domain" description="ABC transporter" evidence="30">
    <location>
        <begin position="1046"/>
        <end position="1233"/>
    </location>
</feature>
<comment type="catalytic activity">
    <reaction evidence="21">
        <text>glycoursodeoxycholate(in) + ATP + H2O = glycoursodeoxycholate(out) + ADP + phosphate + H(+)</text>
        <dbReference type="Rhea" id="RHEA:50068"/>
        <dbReference type="ChEBI" id="CHEBI:15377"/>
        <dbReference type="ChEBI" id="CHEBI:15378"/>
        <dbReference type="ChEBI" id="CHEBI:30616"/>
        <dbReference type="ChEBI" id="CHEBI:43474"/>
        <dbReference type="ChEBI" id="CHEBI:132030"/>
        <dbReference type="ChEBI" id="CHEBI:456216"/>
    </reaction>
    <physiologicalReaction direction="left-to-right" evidence="21">
        <dbReference type="Rhea" id="RHEA:50069"/>
    </physiologicalReaction>
</comment>
<evidence type="ECO:0000256" key="23">
    <source>
        <dbReference type="ARBA" id="ARBA00049216"/>
    </source>
</evidence>
<keyword evidence="9" id="KW-0547">Nucleotide-binding</keyword>
<evidence type="ECO:0000256" key="9">
    <source>
        <dbReference type="ARBA" id="ARBA00022741"/>
    </source>
</evidence>
<evidence type="ECO:0000256" key="8">
    <source>
        <dbReference type="ARBA" id="ARBA00022737"/>
    </source>
</evidence>
<evidence type="ECO:0000256" key="24">
    <source>
        <dbReference type="ARBA" id="ARBA00049271"/>
    </source>
</evidence>
<dbReference type="FunFam" id="1.20.1560.10:FF:000051">
    <property type="entry name" value="ATP-binding cassette subfamily B member 11"/>
    <property type="match status" value="1"/>
</dbReference>
<feature type="transmembrane region" description="Helical" evidence="29">
    <location>
        <begin position="9"/>
        <end position="33"/>
    </location>
</feature>
<organism evidence="32 33">
    <name type="scientific">Galemys pyrenaicus</name>
    <name type="common">Iberian desman</name>
    <name type="synonym">Pyrenean desman</name>
    <dbReference type="NCBI Taxonomy" id="202257"/>
    <lineage>
        <taxon>Eukaryota</taxon>
        <taxon>Metazoa</taxon>
        <taxon>Chordata</taxon>
        <taxon>Craniata</taxon>
        <taxon>Vertebrata</taxon>
        <taxon>Euteleostomi</taxon>
        <taxon>Mammalia</taxon>
        <taxon>Eutheria</taxon>
        <taxon>Laurasiatheria</taxon>
        <taxon>Eulipotyphla</taxon>
        <taxon>Talpidae</taxon>
        <taxon>Galemys</taxon>
    </lineage>
</organism>
<accession>A0A8J6DJ79</accession>
<dbReference type="CDD" id="cd03249">
    <property type="entry name" value="ABC_MTABC3_MDL1_MDL2"/>
    <property type="match status" value="1"/>
</dbReference>
<evidence type="ECO:0000256" key="5">
    <source>
        <dbReference type="ARBA" id="ARBA00022475"/>
    </source>
</evidence>
<comment type="catalytic activity">
    <reaction evidence="19">
        <text>glycocholate(in) + ATP + H2O = glycocholate(out) + ADP + phosphate + H(+)</text>
        <dbReference type="Rhea" id="RHEA:50056"/>
        <dbReference type="ChEBI" id="CHEBI:15377"/>
        <dbReference type="ChEBI" id="CHEBI:15378"/>
        <dbReference type="ChEBI" id="CHEBI:29746"/>
        <dbReference type="ChEBI" id="CHEBI:30616"/>
        <dbReference type="ChEBI" id="CHEBI:43474"/>
        <dbReference type="ChEBI" id="CHEBI:456216"/>
    </reaction>
    <physiologicalReaction direction="left-to-right" evidence="19">
        <dbReference type="Rhea" id="RHEA:50057"/>
    </physiologicalReaction>
</comment>
<comment type="subunit">
    <text evidence="27">Interacts with HAX1. Interacts with the adapter protein complex 2 (AP-2) throught AP2A2 or AP2A1; this interaction regulates cell membrane expression of ABCB11 through its internalization in a clathrin-dependent manner and its subsequent degradation.</text>
</comment>
<comment type="subcellular location">
    <subcellularLocation>
        <location evidence="2">Apical cell membrane</location>
        <topology evidence="2">Multi-pass membrane protein</topology>
    </subcellularLocation>
    <subcellularLocation>
        <location evidence="1">Recycling endosome membrane</location>
        <topology evidence="1">Multi-pass membrane protein</topology>
    </subcellularLocation>
</comment>
<comment type="catalytic activity">
    <reaction evidence="23">
        <text>glycochenodeoxycholate(in) + ATP + H2O = glycochenodeoxycholate(out) + ADP + phosphate + H(+)</text>
        <dbReference type="Rhea" id="RHEA:50060"/>
        <dbReference type="ChEBI" id="CHEBI:15377"/>
        <dbReference type="ChEBI" id="CHEBI:15378"/>
        <dbReference type="ChEBI" id="CHEBI:30616"/>
        <dbReference type="ChEBI" id="CHEBI:36252"/>
        <dbReference type="ChEBI" id="CHEBI:43474"/>
        <dbReference type="ChEBI" id="CHEBI:456216"/>
    </reaction>
    <physiologicalReaction direction="left-to-right" evidence="23">
        <dbReference type="Rhea" id="RHEA:50061"/>
    </physiologicalReaction>
</comment>
<keyword evidence="13" id="KW-1278">Translocase</keyword>
<dbReference type="PROSITE" id="PS50893">
    <property type="entry name" value="ABC_TRANSPORTER_2"/>
    <property type="match status" value="2"/>
</dbReference>
<dbReference type="EMBL" id="JAGFMF010011870">
    <property type="protein sequence ID" value="KAG8510399.1"/>
    <property type="molecule type" value="Genomic_DNA"/>
</dbReference>
<keyword evidence="10" id="KW-0967">Endosome</keyword>
<evidence type="ECO:0000256" key="27">
    <source>
        <dbReference type="ARBA" id="ARBA00049709"/>
    </source>
</evidence>
<feature type="domain" description="ABC transporter" evidence="30">
    <location>
        <begin position="384"/>
        <end position="620"/>
    </location>
</feature>
<dbReference type="AlphaFoldDB" id="A0A8J6DJ79"/>
<evidence type="ECO:0000256" key="16">
    <source>
        <dbReference type="ARBA" id="ARBA00023180"/>
    </source>
</evidence>
<dbReference type="GO" id="GO:0090374">
    <property type="term" value="P:oligopeptide export from mitochondrion"/>
    <property type="evidence" value="ECO:0007669"/>
    <property type="project" value="TreeGrafter"/>
</dbReference>
<evidence type="ECO:0000256" key="14">
    <source>
        <dbReference type="ARBA" id="ARBA00022989"/>
    </source>
</evidence>
<dbReference type="GO" id="GO:0016324">
    <property type="term" value="C:apical plasma membrane"/>
    <property type="evidence" value="ECO:0007669"/>
    <property type="project" value="UniProtKB-SubCell"/>
</dbReference>
<comment type="catalytic activity">
    <reaction evidence="18">
        <text>taurocholate(in) + ATP + H2O = taurocholate(out) + ADP + phosphate + H(+)</text>
        <dbReference type="Rhea" id="RHEA:50052"/>
        <dbReference type="ChEBI" id="CHEBI:15377"/>
        <dbReference type="ChEBI" id="CHEBI:15378"/>
        <dbReference type="ChEBI" id="CHEBI:30616"/>
        <dbReference type="ChEBI" id="CHEBI:36257"/>
        <dbReference type="ChEBI" id="CHEBI:43474"/>
        <dbReference type="ChEBI" id="CHEBI:456216"/>
    </reaction>
    <physiologicalReaction direction="left-to-right" evidence="18">
        <dbReference type="Rhea" id="RHEA:50053"/>
    </physiologicalReaction>
</comment>
<keyword evidence="4" id="KW-0813">Transport</keyword>
<keyword evidence="12" id="KW-0832">Ubl conjugation</keyword>
<dbReference type="OrthoDB" id="6500128at2759"/>
<dbReference type="InterPro" id="IPR039421">
    <property type="entry name" value="Type_1_exporter"/>
</dbReference>
<evidence type="ECO:0000256" key="26">
    <source>
        <dbReference type="ARBA" id="ARBA00049631"/>
    </source>
</evidence>
<dbReference type="Pfam" id="PF00664">
    <property type="entry name" value="ABC_membrane"/>
    <property type="match status" value="2"/>
</dbReference>
<dbReference type="GO" id="GO:0005524">
    <property type="term" value="F:ATP binding"/>
    <property type="evidence" value="ECO:0007669"/>
    <property type="project" value="UniProtKB-KW"/>
</dbReference>
<name>A0A8J6DJ79_GALPY</name>
<evidence type="ECO:0000256" key="25">
    <source>
        <dbReference type="ARBA" id="ARBA00049525"/>
    </source>
</evidence>
<feature type="region of interest" description="Disordered" evidence="28">
    <location>
        <begin position="682"/>
        <end position="705"/>
    </location>
</feature>
<comment type="catalytic activity">
    <reaction evidence="24">
        <text>tauroursodeoxycholate(in) + ATP + H2O = tauroursodeoxycholate(out) + ADP + phosphate + H(+)</text>
        <dbReference type="Rhea" id="RHEA:50072"/>
        <dbReference type="ChEBI" id="CHEBI:15377"/>
        <dbReference type="ChEBI" id="CHEBI:15378"/>
        <dbReference type="ChEBI" id="CHEBI:30616"/>
        <dbReference type="ChEBI" id="CHEBI:43474"/>
        <dbReference type="ChEBI" id="CHEBI:132028"/>
        <dbReference type="ChEBI" id="CHEBI:456216"/>
    </reaction>
    <physiologicalReaction direction="left-to-right" evidence="24">
        <dbReference type="Rhea" id="RHEA:50073"/>
    </physiologicalReaction>
</comment>
<feature type="domain" description="ABC transmembrane type-1" evidence="31">
    <location>
        <begin position="724"/>
        <end position="1011"/>
    </location>
</feature>
<keyword evidence="7 29" id="KW-0812">Transmembrane</keyword>
<evidence type="ECO:0000256" key="12">
    <source>
        <dbReference type="ARBA" id="ARBA00022843"/>
    </source>
</evidence>
<dbReference type="Gene3D" id="1.20.1560.10">
    <property type="entry name" value="ABC transporter type 1, transmembrane domain"/>
    <property type="match status" value="1"/>
</dbReference>
<feature type="compositionally biased region" description="Basic and acidic residues" evidence="28">
    <location>
        <begin position="631"/>
        <end position="648"/>
    </location>
</feature>
<comment type="catalytic activity">
    <reaction evidence="25">
        <text>taurochenodeoxycholate(in) + ATP + H2O = taurochenodeoxycholate(out) + ADP + phosphate + H(+)</text>
        <dbReference type="Rhea" id="RHEA:50064"/>
        <dbReference type="ChEBI" id="CHEBI:9407"/>
        <dbReference type="ChEBI" id="CHEBI:15377"/>
        <dbReference type="ChEBI" id="CHEBI:15378"/>
        <dbReference type="ChEBI" id="CHEBI:30616"/>
        <dbReference type="ChEBI" id="CHEBI:43474"/>
        <dbReference type="ChEBI" id="CHEBI:456216"/>
    </reaction>
    <physiologicalReaction direction="left-to-right" evidence="25">
        <dbReference type="Rhea" id="RHEA:50065"/>
    </physiologicalReaction>
</comment>
<dbReference type="SUPFAM" id="SSF52540">
    <property type="entry name" value="P-loop containing nucleoside triphosphate hydrolases"/>
    <property type="match status" value="2"/>
</dbReference>
<dbReference type="InterPro" id="IPR017871">
    <property type="entry name" value="ABC_transporter-like_CS"/>
</dbReference>
<keyword evidence="33" id="KW-1185">Reference proteome</keyword>
<dbReference type="InterPro" id="IPR003593">
    <property type="entry name" value="AAA+_ATPase"/>
</dbReference>
<dbReference type="GO" id="GO:0015125">
    <property type="term" value="F:bile acid transmembrane transporter activity"/>
    <property type="evidence" value="ECO:0007669"/>
    <property type="project" value="UniProtKB-ARBA"/>
</dbReference>
<evidence type="ECO:0000256" key="29">
    <source>
        <dbReference type="SAM" id="Phobius"/>
    </source>
</evidence>
<evidence type="ECO:0000313" key="32">
    <source>
        <dbReference type="EMBL" id="KAG8510399.1"/>
    </source>
</evidence>
<comment type="catalytic activity">
    <reaction evidence="22">
        <text>cholate(in) + ATP + H2O = cholate(out) + ADP + phosphate + H(+)</text>
        <dbReference type="Rhea" id="RHEA:50048"/>
        <dbReference type="ChEBI" id="CHEBI:15377"/>
        <dbReference type="ChEBI" id="CHEBI:15378"/>
        <dbReference type="ChEBI" id="CHEBI:29747"/>
        <dbReference type="ChEBI" id="CHEBI:30616"/>
        <dbReference type="ChEBI" id="CHEBI:43474"/>
        <dbReference type="ChEBI" id="CHEBI:456216"/>
    </reaction>
    <physiologicalReaction direction="left-to-right" evidence="22">
        <dbReference type="Rhea" id="RHEA:50049"/>
    </physiologicalReaction>
</comment>
<dbReference type="CDD" id="cd18577">
    <property type="entry name" value="ABC_6TM_Pgp_ABCB1_D1_like"/>
    <property type="match status" value="1"/>
</dbReference>
<feature type="transmembrane region" description="Helical" evidence="29">
    <location>
        <begin position="206"/>
        <end position="227"/>
    </location>
</feature>
<feature type="domain" description="ABC transmembrane type-1" evidence="31">
    <location>
        <begin position="169"/>
        <end position="349"/>
    </location>
</feature>
<evidence type="ECO:0000256" key="10">
    <source>
        <dbReference type="ARBA" id="ARBA00022753"/>
    </source>
</evidence>
<evidence type="ECO:0000259" key="31">
    <source>
        <dbReference type="PROSITE" id="PS50929"/>
    </source>
</evidence>
<dbReference type="FunFam" id="3.40.50.300:FF:000479">
    <property type="entry name" value="Multidrug resistance protein 1A"/>
    <property type="match status" value="2"/>
</dbReference>
<comment type="catalytic activity">
    <reaction evidence="20">
        <text>pravastatin(in) + ATP + H2O = pravastatin(out) + ADP + phosphate + H(+)</text>
        <dbReference type="Rhea" id="RHEA:63908"/>
        <dbReference type="ChEBI" id="CHEBI:15377"/>
        <dbReference type="ChEBI" id="CHEBI:15378"/>
        <dbReference type="ChEBI" id="CHEBI:30616"/>
        <dbReference type="ChEBI" id="CHEBI:43474"/>
        <dbReference type="ChEBI" id="CHEBI:63660"/>
        <dbReference type="ChEBI" id="CHEBI:456216"/>
    </reaction>
    <physiologicalReaction direction="left-to-right" evidence="20">
        <dbReference type="Rhea" id="RHEA:63909"/>
    </physiologicalReaction>
</comment>
<feature type="transmembrane region" description="Helical" evidence="29">
    <location>
        <begin position="844"/>
        <end position="864"/>
    </location>
</feature>
<evidence type="ECO:0000256" key="17">
    <source>
        <dbReference type="ARBA" id="ARBA00023630"/>
    </source>
</evidence>
<dbReference type="SUPFAM" id="SSF90123">
    <property type="entry name" value="ABC transporter transmembrane region"/>
    <property type="match status" value="2"/>
</dbReference>
<dbReference type="PROSITE" id="PS00211">
    <property type="entry name" value="ABC_TRANSPORTER_1"/>
    <property type="match status" value="1"/>
</dbReference>
<evidence type="ECO:0000256" key="28">
    <source>
        <dbReference type="SAM" id="MobiDB-lite"/>
    </source>
</evidence>
<keyword evidence="8" id="KW-0677">Repeat</keyword>
<feature type="transmembrane region" description="Helical" evidence="29">
    <location>
        <begin position="720"/>
        <end position="743"/>
    </location>
</feature>
<keyword evidence="14 29" id="KW-1133">Transmembrane helix</keyword>
<dbReference type="InterPro" id="IPR003439">
    <property type="entry name" value="ABC_transporter-like_ATP-bd"/>
</dbReference>
<evidence type="ECO:0000256" key="11">
    <source>
        <dbReference type="ARBA" id="ARBA00022840"/>
    </source>
</evidence>
<feature type="compositionally biased region" description="Basic and acidic residues" evidence="28">
    <location>
        <begin position="683"/>
        <end position="699"/>
    </location>
</feature>
<keyword evidence="16" id="KW-0325">Glycoprotein</keyword>
<feature type="region of interest" description="Disordered" evidence="28">
    <location>
        <begin position="624"/>
        <end position="657"/>
    </location>
</feature>
<keyword evidence="15 29" id="KW-0472">Membrane</keyword>
<comment type="caution">
    <text evidence="32">The sequence shown here is derived from an EMBL/GenBank/DDBJ whole genome shotgun (WGS) entry which is preliminary data.</text>
</comment>
<dbReference type="Pfam" id="PF00005">
    <property type="entry name" value="ABC_tran"/>
    <property type="match status" value="2"/>
</dbReference>
<protein>
    <recommendedName>
        <fullName evidence="17">Bile salt export pump</fullName>
    </recommendedName>
</protein>
<dbReference type="GO" id="GO:0005743">
    <property type="term" value="C:mitochondrial inner membrane"/>
    <property type="evidence" value="ECO:0007669"/>
    <property type="project" value="TreeGrafter"/>
</dbReference>
<sequence length="1233" mass="135864">FRFSSTSDIWLMFMGSLCAFLHGLSHPGVLLMFGTMTDVFIDYDMELQELKIPGKACVNNTIVWTNSSLNQNVTNQTVCGLLDIESEMIKFASYYAAVALGVLITGYMQVSSCLLFFSIGQHLDSGHYIEMQSVVFNFEVIQATVLCAGVLREQEEFFLSAGEKDTRFDINKVNDAIADQMAIFIQRMTTSICGFLMGFYQGWKLTLVIISVSPLIGLGAAIIGLSVSRFTDRELEAYAKAGSVADEVISSVRTVAAFGGEKKEVERYEKNLVFAQHWGIRKGIVMGFFTGFMWCLIFLCYALAFWYGSKLVLDDGEYTPGTLVQIFLSVIVGALNLGNASSCLEAFATGRAAATSIFETIDRKPIIDCMSEDGYKLDRIKGEIEFHNVTFHYPSRPDVKILDNLSMVIKSGEMTAMVGSSGAGKSTALQLIQRFYDPSKGMVTLDGHDIRSLNIQWLRTHIGIVEQEPILFSTTIAENIRYGREDATMEDIERAAKAANAYNFIMDLPQKFDTLVGEGGGHMSGGQKQRIAIARALVRNPKILLLDMATSALDNESEAMVQEALSKIQHGHTIISVAHRLSTVRAADVIIGFEHGAAVERGTHEELLERKGVYFTLVTLQSQGDTAPNEEDVKGKDETEDATLERRQTFSRGSYQASLRASLRQRSKSQLSYLAHEPPLAGVDHKSTYEEERKGKDLPAEEESEPAPVKRILKLNAPEWPYMLIGSVGAAINGTVTPLYAFLFSEILGTFSLPDKEEQRSQINGVCLLFVGLGCISLCTQFIQGYAFAKSGELLTKRLRKYGFRAILGQDIGWFDDSRNSPGALTTRLATDASQVQGAAGSQIGMIVNSITNIGVAMLIAFFFSWKLSLVILCFFPFLALSGAVQTKMLTGFASQDKEALEVAGQITSEALSNIRTVAGIGKERRFIEAFENELEKPYKTAIRKANIYGFCFGFSQCIAFVANSASYRYGGYLIPSEGLHYSYVFRVISSVILSATALGKASSYTPSYAKAKISAARFFQLLDRRPPINVYSSAGEKWDNFQGKIDFVDCKFTYPSRPDIQVLNGLSVSVSPGQTLAFVGSSGCGKSTSVQLLERFYDPDQGKVMIDGHDSKTVNIQFLRSKIGIVSQEPVLFACSIMDNIKYGDNAREIPTERVIEAAKQSQLHDFVMSLPEKYETNVGSQGSQLSRGEKQRIAIARAIVRDPKILLLDEATSALDTESEKVSIDFLKSLI</sequence>
<dbReference type="GO" id="GO:0015722">
    <property type="term" value="P:canalicular bile acid transport"/>
    <property type="evidence" value="ECO:0007669"/>
    <property type="project" value="UniProtKB-ARBA"/>
</dbReference>
<feature type="transmembrane region" description="Helical" evidence="29">
    <location>
        <begin position="284"/>
        <end position="306"/>
    </location>
</feature>
<dbReference type="PANTHER" id="PTHR43394">
    <property type="entry name" value="ATP-DEPENDENT PERMEASE MDL1, MITOCHONDRIAL"/>
    <property type="match status" value="1"/>
</dbReference>
<evidence type="ECO:0000256" key="6">
    <source>
        <dbReference type="ARBA" id="ARBA00022553"/>
    </source>
</evidence>
<feature type="transmembrane region" description="Helical" evidence="29">
    <location>
        <begin position="94"/>
        <end position="117"/>
    </location>
</feature>
<keyword evidence="11" id="KW-0067">ATP-binding</keyword>
<evidence type="ECO:0000256" key="18">
    <source>
        <dbReference type="ARBA" id="ARBA00047495"/>
    </source>
</evidence>
<evidence type="ECO:0000256" key="7">
    <source>
        <dbReference type="ARBA" id="ARBA00022692"/>
    </source>
</evidence>
<dbReference type="Gene3D" id="3.40.50.300">
    <property type="entry name" value="P-loop containing nucleotide triphosphate hydrolases"/>
    <property type="match status" value="2"/>
</dbReference>
<keyword evidence="5" id="KW-1003">Cell membrane</keyword>
<evidence type="ECO:0000259" key="30">
    <source>
        <dbReference type="PROSITE" id="PS50893"/>
    </source>
</evidence>
<evidence type="ECO:0000256" key="4">
    <source>
        <dbReference type="ARBA" id="ARBA00022448"/>
    </source>
</evidence>
<gene>
    <name evidence="32" type="ORF">J0S82_018403</name>
</gene>
<evidence type="ECO:0000256" key="22">
    <source>
        <dbReference type="ARBA" id="ARBA00048732"/>
    </source>
</evidence>
<evidence type="ECO:0000256" key="2">
    <source>
        <dbReference type="ARBA" id="ARBA00004424"/>
    </source>
</evidence>
<evidence type="ECO:0000256" key="19">
    <source>
        <dbReference type="ARBA" id="ARBA00047763"/>
    </source>
</evidence>
<evidence type="ECO:0000256" key="20">
    <source>
        <dbReference type="ARBA" id="ARBA00047914"/>
    </source>
</evidence>
<dbReference type="Proteomes" id="UP000700334">
    <property type="component" value="Unassembled WGS sequence"/>
</dbReference>
<dbReference type="PROSITE" id="PS50929">
    <property type="entry name" value="ABC_TM1F"/>
    <property type="match status" value="2"/>
</dbReference>
<proteinExistence type="inferred from homology"/>
<dbReference type="GO" id="GO:0055038">
    <property type="term" value="C:recycling endosome membrane"/>
    <property type="evidence" value="ECO:0007669"/>
    <property type="project" value="UniProtKB-SubCell"/>
</dbReference>
<dbReference type="FunFam" id="1.20.1560.10:FF:000046">
    <property type="entry name" value="ATP-binding cassette subfamily B member 11"/>
    <property type="match status" value="1"/>
</dbReference>
<feature type="transmembrane region" description="Helical" evidence="29">
    <location>
        <begin position="763"/>
        <end position="789"/>
    </location>
</feature>
<dbReference type="InterPro" id="IPR027417">
    <property type="entry name" value="P-loop_NTPase"/>
</dbReference>
<evidence type="ECO:0000256" key="1">
    <source>
        <dbReference type="ARBA" id="ARBA00004195"/>
    </source>
</evidence>
<evidence type="ECO:0000256" key="13">
    <source>
        <dbReference type="ARBA" id="ARBA00022967"/>
    </source>
</evidence>
<evidence type="ECO:0000256" key="3">
    <source>
        <dbReference type="ARBA" id="ARBA00007577"/>
    </source>
</evidence>
<dbReference type="SMART" id="SM00382">
    <property type="entry name" value="AAA"/>
    <property type="match status" value="2"/>
</dbReference>
<dbReference type="FunFam" id="1.20.1560.10:FF:000018">
    <property type="entry name" value="ATP-binding cassette subfamily B member 11"/>
    <property type="match status" value="1"/>
</dbReference>
<reference evidence="32" key="1">
    <citation type="journal article" date="2021" name="Evol. Appl.">
        <title>The genome of the Pyrenean desman and the effects of bottlenecks and inbreeding on the genomic landscape of an endangered species.</title>
        <authorList>
            <person name="Escoda L."/>
            <person name="Castresana J."/>
        </authorList>
    </citation>
    <scope>NUCLEOTIDE SEQUENCE</scope>
    <source>
        <strain evidence="32">IBE-C5619</strain>
    </source>
</reference>
<comment type="similarity">
    <text evidence="3">Belongs to the ABC transporter superfamily. ABCB family. Multidrug resistance exporter (TC 3.A.1.201) subfamily.</text>
</comment>
<feature type="transmembrane region" description="Helical" evidence="29">
    <location>
        <begin position="870"/>
        <end position="890"/>
    </location>
</feature>
<evidence type="ECO:0000313" key="33">
    <source>
        <dbReference type="Proteomes" id="UP000700334"/>
    </source>
</evidence>
<keyword evidence="6" id="KW-0597">Phosphoprotein</keyword>
<evidence type="ECO:0000256" key="21">
    <source>
        <dbReference type="ARBA" id="ARBA00048306"/>
    </source>
</evidence>
<dbReference type="InterPro" id="IPR036640">
    <property type="entry name" value="ABC1_TM_sf"/>
</dbReference>